<keyword evidence="2" id="KW-0378">Hydrolase</keyword>
<accession>A0A1I3SXM7</accession>
<proteinExistence type="predicted"/>
<protein>
    <submittedName>
        <fullName evidence="2">Endonuclease YncB, thermonuclease family</fullName>
    </submittedName>
</protein>
<reference evidence="3" key="1">
    <citation type="submission" date="2016-10" db="EMBL/GenBank/DDBJ databases">
        <authorList>
            <person name="Varghese N."/>
            <person name="Submissions S."/>
        </authorList>
    </citation>
    <scope>NUCLEOTIDE SEQUENCE [LARGE SCALE GENOMIC DNA]</scope>
    <source>
        <strain evidence="3">DSM 21857</strain>
    </source>
</reference>
<dbReference type="EMBL" id="FORF01000036">
    <property type="protein sequence ID" value="SFJ62321.1"/>
    <property type="molecule type" value="Genomic_DNA"/>
</dbReference>
<evidence type="ECO:0000313" key="2">
    <source>
        <dbReference type="EMBL" id="SFJ62321.1"/>
    </source>
</evidence>
<dbReference type="AlphaFoldDB" id="A0A1I3SXM7"/>
<keyword evidence="3" id="KW-1185">Reference proteome</keyword>
<evidence type="ECO:0000256" key="1">
    <source>
        <dbReference type="SAM" id="SignalP"/>
    </source>
</evidence>
<sequence>MTATRFALSLVFVLTAFPVAAADPDSLTICSGPNRAERKVTCLVDGDTGWERGVKWRLEGVDTPEYAAHAECPEEPEKAAQSTMRMLELMQGGYKIEWLGEKGGAGRDLVRIWLSDGRDAGQVLIEEGFAVQWPHRPRVFCEVHP</sequence>
<feature type="chain" id="PRO_5017450360" evidence="1">
    <location>
        <begin position="22"/>
        <end position="145"/>
    </location>
</feature>
<keyword evidence="2" id="KW-0255">Endonuclease</keyword>
<feature type="signal peptide" evidence="1">
    <location>
        <begin position="1"/>
        <end position="21"/>
    </location>
</feature>
<dbReference type="Proteomes" id="UP000242763">
    <property type="component" value="Unassembled WGS sequence"/>
</dbReference>
<evidence type="ECO:0000313" key="3">
    <source>
        <dbReference type="Proteomes" id="UP000242763"/>
    </source>
</evidence>
<name>A0A1I3SXM7_9HYPH</name>
<dbReference type="SUPFAM" id="SSF50199">
    <property type="entry name" value="Staphylococcal nuclease"/>
    <property type="match status" value="1"/>
</dbReference>
<organism evidence="2 3">
    <name type="scientific">Aquamicrobium aerolatum DSM 21857</name>
    <dbReference type="NCBI Taxonomy" id="1121003"/>
    <lineage>
        <taxon>Bacteria</taxon>
        <taxon>Pseudomonadati</taxon>
        <taxon>Pseudomonadota</taxon>
        <taxon>Alphaproteobacteria</taxon>
        <taxon>Hyphomicrobiales</taxon>
        <taxon>Phyllobacteriaceae</taxon>
        <taxon>Aerobium</taxon>
    </lineage>
</organism>
<dbReference type="InterPro" id="IPR035437">
    <property type="entry name" value="SNase_OB-fold_sf"/>
</dbReference>
<gene>
    <name evidence="2" type="ORF">SAMN03080618_03479</name>
</gene>
<keyword evidence="2" id="KW-0540">Nuclease</keyword>
<dbReference type="Gene3D" id="2.40.50.90">
    <property type="match status" value="1"/>
</dbReference>
<dbReference type="GO" id="GO:0004519">
    <property type="term" value="F:endonuclease activity"/>
    <property type="evidence" value="ECO:0007669"/>
    <property type="project" value="UniProtKB-KW"/>
</dbReference>
<dbReference type="STRING" id="1121003.SAMN03080618_03479"/>
<keyword evidence="1" id="KW-0732">Signal</keyword>